<dbReference type="AlphaFoldDB" id="A0A512NIJ8"/>
<dbReference type="InterPro" id="IPR050261">
    <property type="entry name" value="FrsA_esterase"/>
</dbReference>
<evidence type="ECO:0000256" key="1">
    <source>
        <dbReference type="ARBA" id="ARBA00022801"/>
    </source>
</evidence>
<accession>A0A512NIJ8</accession>
<dbReference type="InterPro" id="IPR029058">
    <property type="entry name" value="AB_hydrolase_fold"/>
</dbReference>
<dbReference type="PANTHER" id="PTHR22946:SF9">
    <property type="entry name" value="POLYKETIDE TRANSFERASE AF380"/>
    <property type="match status" value="1"/>
</dbReference>
<gene>
    <name evidence="2" type="ORF">RSO01_59470</name>
</gene>
<dbReference type="OrthoDB" id="9814760at2"/>
<dbReference type="GO" id="GO:0052689">
    <property type="term" value="F:carboxylic ester hydrolase activity"/>
    <property type="evidence" value="ECO:0007669"/>
    <property type="project" value="UniProtKB-ARBA"/>
</dbReference>
<dbReference type="Proteomes" id="UP000321058">
    <property type="component" value="Unassembled WGS sequence"/>
</dbReference>
<dbReference type="Gene3D" id="3.40.50.1820">
    <property type="entry name" value="alpha/beta hydrolase"/>
    <property type="match status" value="1"/>
</dbReference>
<keyword evidence="3" id="KW-1185">Reference proteome</keyword>
<evidence type="ECO:0000313" key="3">
    <source>
        <dbReference type="Proteomes" id="UP000321058"/>
    </source>
</evidence>
<keyword evidence="1 2" id="KW-0378">Hydrolase</keyword>
<reference evidence="2 3" key="1">
    <citation type="submission" date="2019-07" db="EMBL/GenBank/DDBJ databases">
        <title>Whole genome shotgun sequence of Reyranella soli NBRC 108950.</title>
        <authorList>
            <person name="Hosoyama A."/>
            <person name="Uohara A."/>
            <person name="Ohji S."/>
            <person name="Ichikawa N."/>
        </authorList>
    </citation>
    <scope>NUCLEOTIDE SEQUENCE [LARGE SCALE GENOMIC DNA]</scope>
    <source>
        <strain evidence="2 3">NBRC 108950</strain>
    </source>
</reference>
<dbReference type="RefSeq" id="WP_147154173.1">
    <property type="nucleotide sequence ID" value="NZ_BKAJ01000110.1"/>
</dbReference>
<evidence type="ECO:0000313" key="2">
    <source>
        <dbReference type="EMBL" id="GEP58781.1"/>
    </source>
</evidence>
<organism evidence="2 3">
    <name type="scientific">Reyranella soli</name>
    <dbReference type="NCBI Taxonomy" id="1230389"/>
    <lineage>
        <taxon>Bacteria</taxon>
        <taxon>Pseudomonadati</taxon>
        <taxon>Pseudomonadota</taxon>
        <taxon>Alphaproteobacteria</taxon>
        <taxon>Hyphomicrobiales</taxon>
        <taxon>Reyranellaceae</taxon>
        <taxon>Reyranella</taxon>
    </lineage>
</organism>
<dbReference type="Pfam" id="PF03403">
    <property type="entry name" value="PAF-AH_p_II"/>
    <property type="match status" value="1"/>
</dbReference>
<proteinExistence type="predicted"/>
<dbReference type="EMBL" id="BKAJ01000110">
    <property type="protein sequence ID" value="GEP58781.1"/>
    <property type="molecule type" value="Genomic_DNA"/>
</dbReference>
<dbReference type="PIRSF" id="PIRSF031982">
    <property type="entry name" value="UCP031982_abhydr"/>
    <property type="match status" value="1"/>
</dbReference>
<name>A0A512NIJ8_9HYPH</name>
<dbReference type="InterPro" id="IPR016986">
    <property type="entry name" value="UCP031982_abhydr"/>
</dbReference>
<dbReference type="SUPFAM" id="SSF53474">
    <property type="entry name" value="alpha/beta-Hydrolases"/>
    <property type="match status" value="1"/>
</dbReference>
<comment type="caution">
    <text evidence="2">The sequence shown here is derived from an EMBL/GenBank/DDBJ whole genome shotgun (WGS) entry which is preliminary data.</text>
</comment>
<protein>
    <submittedName>
        <fullName evidence="2">Dienelactone hydrolase</fullName>
    </submittedName>
</protein>
<sequence>MRLFAMLIAVVVWFAAPKVEAAGFRFIDIPADAHGPALTGAVWSPCTEPPQEIRLRQATIVATRNCPVAGKGLPLIVMSHGSGGWFGAHRDTAAALADAGFVVAAIDHPGDNASDRSRIDTLSILSDRPTDIRRLTDFMLDGWPEAATLDHRRIGFFGFSRGAYTGLVIAGGRLDILGIAPLCSEGFIDGMCAEIDKGHIPARRPAADPRFAAAVLADPEFGRTFTLEGLEDVKIPIQLWASERGGDGVLPEDGEAIDENLPAKPDYRVVPNSGHFAFIVPCSAEAAKALPEVCVDAGDFNRTAFHKEFNAAVVAFFRRHLTERVVR</sequence>
<dbReference type="PANTHER" id="PTHR22946">
    <property type="entry name" value="DIENELACTONE HYDROLASE DOMAIN-CONTAINING PROTEIN-RELATED"/>
    <property type="match status" value="1"/>
</dbReference>